<keyword evidence="11" id="KW-0963">Cytoplasm</keyword>
<dbReference type="UniPathway" id="UPA00053">
    <property type="reaction ID" value="UER00088"/>
</dbReference>
<dbReference type="OrthoDB" id="9792692at2"/>
<dbReference type="HAMAP" id="MF_00109">
    <property type="entry name" value="Shikimate_kinase"/>
    <property type="match status" value="1"/>
</dbReference>
<dbReference type="InterPro" id="IPR046346">
    <property type="entry name" value="Aminoacid_DH-like_N_sf"/>
</dbReference>
<keyword evidence="11" id="KW-0479">Metal-binding</keyword>
<comment type="subcellular location">
    <subcellularLocation>
        <location evidence="11">Cytoplasm</location>
    </subcellularLocation>
</comment>
<dbReference type="CDD" id="cd00464">
    <property type="entry name" value="SK"/>
    <property type="match status" value="1"/>
</dbReference>
<dbReference type="InterPro" id="IPR027417">
    <property type="entry name" value="P-loop_NTPase"/>
</dbReference>
<evidence type="ECO:0000259" key="12">
    <source>
        <dbReference type="Pfam" id="PF08501"/>
    </source>
</evidence>
<dbReference type="Gene3D" id="3.40.50.720">
    <property type="entry name" value="NAD(P)-binding Rossmann-like Domain"/>
    <property type="match status" value="1"/>
</dbReference>
<dbReference type="Gene3D" id="3.40.50.10860">
    <property type="entry name" value="Leucine Dehydrogenase, chain A, domain 1"/>
    <property type="match status" value="1"/>
</dbReference>
<evidence type="ECO:0000256" key="6">
    <source>
        <dbReference type="ARBA" id="ARBA00022741"/>
    </source>
</evidence>
<comment type="catalytic activity">
    <reaction evidence="10 11">
        <text>shikimate + ATP = 3-phosphoshikimate + ADP + H(+)</text>
        <dbReference type="Rhea" id="RHEA:13121"/>
        <dbReference type="ChEBI" id="CHEBI:15378"/>
        <dbReference type="ChEBI" id="CHEBI:30616"/>
        <dbReference type="ChEBI" id="CHEBI:36208"/>
        <dbReference type="ChEBI" id="CHEBI:145989"/>
        <dbReference type="ChEBI" id="CHEBI:456216"/>
        <dbReference type="EC" id="2.7.1.71"/>
    </reaction>
</comment>
<comment type="pathway">
    <text evidence="2">Metabolic intermediate biosynthesis; chorismate biosynthesis; chorismate from D-erythrose 4-phosphate and phosphoenolpyruvate: step 4/7.</text>
</comment>
<protein>
    <recommendedName>
        <fullName evidence="3 11">Shikimate kinase</fullName>
        <shortName evidence="11">SK</shortName>
        <ecNumber evidence="3 11">2.7.1.71</ecNumber>
    </recommendedName>
</protein>
<dbReference type="GO" id="GO:0019632">
    <property type="term" value="P:shikimate metabolic process"/>
    <property type="evidence" value="ECO:0007669"/>
    <property type="project" value="TreeGrafter"/>
</dbReference>
<evidence type="ECO:0000256" key="8">
    <source>
        <dbReference type="ARBA" id="ARBA00022840"/>
    </source>
</evidence>
<keyword evidence="13" id="KW-0560">Oxidoreductase</keyword>
<evidence type="ECO:0000256" key="2">
    <source>
        <dbReference type="ARBA" id="ARBA00004871"/>
    </source>
</evidence>
<keyword evidence="6 11" id="KW-0547">Nucleotide-binding</keyword>
<dbReference type="GO" id="GO:0004765">
    <property type="term" value="F:shikimate kinase activity"/>
    <property type="evidence" value="ECO:0007669"/>
    <property type="project" value="UniProtKB-UniRule"/>
</dbReference>
<dbReference type="PRINTS" id="PR01100">
    <property type="entry name" value="SHIKIMTKNASE"/>
</dbReference>
<reference evidence="13 14" key="1">
    <citation type="submission" date="2016-01" db="EMBL/GenBank/DDBJ databases">
        <title>Genome sequence of Clostridium neopropionicum X4, DSM-3847.</title>
        <authorList>
            <person name="Poehlein A."/>
            <person name="Beck M.H."/>
            <person name="Bengelsdorf F.R."/>
            <person name="Daniel R."/>
            <person name="Duerre P."/>
        </authorList>
    </citation>
    <scope>NUCLEOTIDE SEQUENCE [LARGE SCALE GENOMIC DNA]</scope>
    <source>
        <strain evidence="13 14">DSM-3847</strain>
    </source>
</reference>
<keyword evidence="4 11" id="KW-0028">Amino-acid biosynthesis</keyword>
<keyword evidence="14" id="KW-1185">Reference proteome</keyword>
<comment type="similarity">
    <text evidence="11">Belongs to the shikimate kinase family.</text>
</comment>
<feature type="binding site" evidence="11">
    <location>
        <position position="365"/>
    </location>
    <ligand>
        <name>ATP</name>
        <dbReference type="ChEBI" id="CHEBI:30616"/>
    </ligand>
</feature>
<comment type="cofactor">
    <cofactor evidence="11">
        <name>Mg(2+)</name>
        <dbReference type="ChEBI" id="CHEBI:18420"/>
    </cofactor>
    <text evidence="11">Binds 1 Mg(2+) ion per subunit.</text>
</comment>
<dbReference type="SUPFAM" id="SSF52540">
    <property type="entry name" value="P-loop containing nucleoside triphosphate hydrolases"/>
    <property type="match status" value="1"/>
</dbReference>
<dbReference type="InterPro" id="IPR022893">
    <property type="entry name" value="Shikimate_DH_fam"/>
</dbReference>
<evidence type="ECO:0000313" key="13">
    <source>
        <dbReference type="EMBL" id="KXL53412.1"/>
    </source>
</evidence>
<dbReference type="RefSeq" id="WP_066086449.1">
    <property type="nucleotide sequence ID" value="NZ_LRVM01000003.1"/>
</dbReference>
<dbReference type="GO" id="GO:0000287">
    <property type="term" value="F:magnesium ion binding"/>
    <property type="evidence" value="ECO:0007669"/>
    <property type="project" value="UniProtKB-UniRule"/>
</dbReference>
<comment type="caution">
    <text evidence="13">The sequence shown here is derived from an EMBL/GenBank/DDBJ whole genome shotgun (WGS) entry which is preliminary data.</text>
</comment>
<dbReference type="InterPro" id="IPR036291">
    <property type="entry name" value="NAD(P)-bd_dom_sf"/>
</dbReference>
<dbReference type="CDD" id="cd01065">
    <property type="entry name" value="NAD_bind_Shikimate_DH"/>
    <property type="match status" value="1"/>
</dbReference>
<dbReference type="GO" id="GO:0009423">
    <property type="term" value="P:chorismate biosynthetic process"/>
    <property type="evidence" value="ECO:0007669"/>
    <property type="project" value="UniProtKB-UniRule"/>
</dbReference>
<proteinExistence type="inferred from homology"/>
<evidence type="ECO:0000256" key="4">
    <source>
        <dbReference type="ARBA" id="ARBA00022605"/>
    </source>
</evidence>
<dbReference type="InterPro" id="IPR000623">
    <property type="entry name" value="Shikimate_kinase/TSH1"/>
</dbReference>
<dbReference type="InterPro" id="IPR031322">
    <property type="entry name" value="Shikimate/glucono_kinase"/>
</dbReference>
<dbReference type="PANTHER" id="PTHR21089:SF1">
    <property type="entry name" value="BIFUNCTIONAL 3-DEHYDROQUINATE DEHYDRATASE_SHIKIMATE DEHYDROGENASE, CHLOROPLASTIC"/>
    <property type="match status" value="1"/>
</dbReference>
<evidence type="ECO:0000256" key="1">
    <source>
        <dbReference type="ARBA" id="ARBA00004842"/>
    </source>
</evidence>
<dbReference type="PROSITE" id="PS01128">
    <property type="entry name" value="SHIKIMATE_KINASE"/>
    <property type="match status" value="1"/>
</dbReference>
<dbReference type="PANTHER" id="PTHR21089">
    <property type="entry name" value="SHIKIMATE DEHYDROGENASE"/>
    <property type="match status" value="1"/>
</dbReference>
<evidence type="ECO:0000313" key="14">
    <source>
        <dbReference type="Proteomes" id="UP000070539"/>
    </source>
</evidence>
<accession>A0A136WFS9</accession>
<keyword evidence="9 11" id="KW-0057">Aromatic amino acid biosynthesis</keyword>
<name>A0A136WFS9_9FIRM</name>
<evidence type="ECO:0000256" key="7">
    <source>
        <dbReference type="ARBA" id="ARBA00022777"/>
    </source>
</evidence>
<comment type="caution">
    <text evidence="11">Lacks conserved residue(s) required for the propagation of feature annotation.</text>
</comment>
<comment type="subunit">
    <text evidence="11">Monomer.</text>
</comment>
<feature type="binding site" evidence="11">
    <location>
        <position position="331"/>
    </location>
    <ligand>
        <name>substrate</name>
    </ligand>
</feature>
<keyword evidence="8 11" id="KW-0067">ATP-binding</keyword>
<dbReference type="GO" id="GO:0008652">
    <property type="term" value="P:amino acid biosynthetic process"/>
    <property type="evidence" value="ECO:0007669"/>
    <property type="project" value="UniProtKB-KW"/>
</dbReference>
<organism evidence="13 14">
    <name type="scientific">Anaerotignum neopropionicum</name>
    <dbReference type="NCBI Taxonomy" id="36847"/>
    <lineage>
        <taxon>Bacteria</taxon>
        <taxon>Bacillati</taxon>
        <taxon>Bacillota</taxon>
        <taxon>Clostridia</taxon>
        <taxon>Lachnospirales</taxon>
        <taxon>Anaerotignaceae</taxon>
        <taxon>Anaerotignum</taxon>
    </lineage>
</organism>
<dbReference type="PATRIC" id="fig|36847.3.peg.1602"/>
<feature type="binding site" evidence="11">
    <location>
        <position position="285"/>
    </location>
    <ligand>
        <name>substrate</name>
    </ligand>
</feature>
<dbReference type="GO" id="GO:0005737">
    <property type="term" value="C:cytoplasm"/>
    <property type="evidence" value="ECO:0007669"/>
    <property type="project" value="UniProtKB-SubCell"/>
</dbReference>
<keyword evidence="11" id="KW-0460">Magnesium</keyword>
<keyword evidence="7 11" id="KW-0418">Kinase</keyword>
<dbReference type="STRING" id="36847.CLNEO_13830"/>
<dbReference type="Gene3D" id="3.40.50.300">
    <property type="entry name" value="P-loop containing nucleotide triphosphate hydrolases"/>
    <property type="match status" value="1"/>
</dbReference>
<feature type="binding site" evidence="11">
    <location>
        <position position="309"/>
    </location>
    <ligand>
        <name>substrate</name>
    </ligand>
</feature>
<evidence type="ECO:0000256" key="5">
    <source>
        <dbReference type="ARBA" id="ARBA00022679"/>
    </source>
</evidence>
<dbReference type="EC" id="2.7.1.71" evidence="3 11"/>
<comment type="pathway">
    <text evidence="1 11">Metabolic intermediate biosynthesis; chorismate biosynthesis; chorismate from D-erythrose 4-phosphate and phosphoenolpyruvate: step 5/7.</text>
</comment>
<feature type="binding site" evidence="11">
    <location>
        <begin position="263"/>
        <end position="268"/>
    </location>
    <ligand>
        <name>ATP</name>
        <dbReference type="ChEBI" id="CHEBI:30616"/>
    </ligand>
</feature>
<dbReference type="InterPro" id="IPR013708">
    <property type="entry name" value="Shikimate_DH-bd_N"/>
</dbReference>
<feature type="domain" description="Shikimate dehydrogenase substrate binding N-terminal" evidence="12">
    <location>
        <begin position="5"/>
        <end position="79"/>
    </location>
</feature>
<feature type="binding site" evidence="11">
    <location>
        <position position="381"/>
    </location>
    <ligand>
        <name>substrate</name>
    </ligand>
</feature>
<dbReference type="GO" id="GO:0005524">
    <property type="term" value="F:ATP binding"/>
    <property type="evidence" value="ECO:0007669"/>
    <property type="project" value="UniProtKB-UniRule"/>
</dbReference>
<dbReference type="AlphaFoldDB" id="A0A136WFS9"/>
<dbReference type="GO" id="GO:0004764">
    <property type="term" value="F:shikimate 3-dehydrogenase (NADP+) activity"/>
    <property type="evidence" value="ECO:0007669"/>
    <property type="project" value="InterPro"/>
</dbReference>
<dbReference type="InterPro" id="IPR023000">
    <property type="entry name" value="Shikimate_kinase_CS"/>
</dbReference>
<evidence type="ECO:0000256" key="3">
    <source>
        <dbReference type="ARBA" id="ARBA00012154"/>
    </source>
</evidence>
<dbReference type="Pfam" id="PF01202">
    <property type="entry name" value="SKI"/>
    <property type="match status" value="1"/>
</dbReference>
<evidence type="ECO:0000256" key="11">
    <source>
        <dbReference type="HAMAP-Rule" id="MF_00109"/>
    </source>
</evidence>
<dbReference type="EMBL" id="LRVM01000003">
    <property type="protein sequence ID" value="KXL53412.1"/>
    <property type="molecule type" value="Genomic_DNA"/>
</dbReference>
<dbReference type="Pfam" id="PF08501">
    <property type="entry name" value="Shikimate_dh_N"/>
    <property type="match status" value="1"/>
</dbReference>
<dbReference type="SUPFAM" id="SSF51735">
    <property type="entry name" value="NAD(P)-binding Rossmann-fold domains"/>
    <property type="match status" value="1"/>
</dbReference>
<dbReference type="Proteomes" id="UP000070539">
    <property type="component" value="Unassembled WGS sequence"/>
</dbReference>
<comment type="function">
    <text evidence="11">Catalyzes the specific phosphorylation of the 3-hydroxyl group of shikimic acid using ATP as a cosubstrate.</text>
</comment>
<gene>
    <name evidence="13" type="primary">aroE</name>
    <name evidence="11" type="synonym">aroK</name>
    <name evidence="13" type="ORF">CLNEO_13830</name>
</gene>
<keyword evidence="5 11" id="KW-0808">Transferase</keyword>
<feature type="binding site" evidence="11">
    <location>
        <position position="267"/>
    </location>
    <ligand>
        <name>Mg(2+)</name>
        <dbReference type="ChEBI" id="CHEBI:18420"/>
    </ligand>
</feature>
<dbReference type="SUPFAM" id="SSF53223">
    <property type="entry name" value="Aminoacid dehydrogenase-like, N-terminal domain"/>
    <property type="match status" value="1"/>
</dbReference>
<dbReference type="GO" id="GO:0009073">
    <property type="term" value="P:aromatic amino acid family biosynthetic process"/>
    <property type="evidence" value="ECO:0007669"/>
    <property type="project" value="UniProtKB-KW"/>
</dbReference>
<sequence>MRYGLIGEKLGHSFSKIIHEQLADYTYNLIPLSKASFHNFMAQKDFAAINVTIPYKEMVIPYLDCIDPKAEAIGAVNTIVNKNNRLYGYNTDYDGFRYMLVKHKIDPRGKKVLLLGKGGAAKACISVVTDMGAKEVLTVYYKENPETISYDACYQNHGDAQIIINTTPVGMFPNTEHSPIDLSSFERLEAVIDVVYNPLRTQFVLDGISKGVVAVGGLEMLIGQAKCAVAIFLEKKVDDSITHRLYSSLLEERSNLVLIGMSGCGKTTLGKKAAECLGKTFIDIDEEIVKEIKMPIEDYFYQMGEPAFREIEKAMVQKYSQLNGFVISTGGGVIKDWENINILKKNGRIVWIKREVSLLESGNGRPLAPNAETTLRLYQERLPLYTAAAEGICENNFSPETGLDELILVFAQILSKA</sequence>
<evidence type="ECO:0000256" key="9">
    <source>
        <dbReference type="ARBA" id="ARBA00023141"/>
    </source>
</evidence>
<evidence type="ECO:0000256" key="10">
    <source>
        <dbReference type="ARBA" id="ARBA00048567"/>
    </source>
</evidence>